<evidence type="ECO:0000313" key="1">
    <source>
        <dbReference type="EMBL" id="KOX89874.1"/>
    </source>
</evidence>
<gene>
    <name evidence="1" type="ORF">BVI061214_01057</name>
</gene>
<evidence type="ECO:0008006" key="3">
    <source>
        <dbReference type="Google" id="ProtNLM"/>
    </source>
</evidence>
<dbReference type="EMBL" id="LHCI01000106">
    <property type="protein sequence ID" value="KOX89874.1"/>
    <property type="molecule type" value="Genomic_DNA"/>
</dbReference>
<proteinExistence type="predicted"/>
<dbReference type="PATRIC" id="fig|271.14.peg.1133"/>
<dbReference type="RefSeq" id="WP_082333160.1">
    <property type="nucleotide sequence ID" value="NZ_LHCI01000106.1"/>
</dbReference>
<evidence type="ECO:0000313" key="2">
    <source>
        <dbReference type="Proteomes" id="UP000037685"/>
    </source>
</evidence>
<accession>A0A0N0BLP8</accession>
<organism evidence="1 2">
    <name type="scientific">Thermus aquaticus</name>
    <dbReference type="NCBI Taxonomy" id="271"/>
    <lineage>
        <taxon>Bacteria</taxon>
        <taxon>Thermotogati</taxon>
        <taxon>Deinococcota</taxon>
        <taxon>Deinococci</taxon>
        <taxon>Thermales</taxon>
        <taxon>Thermaceae</taxon>
        <taxon>Thermus</taxon>
    </lineage>
</organism>
<dbReference type="Proteomes" id="UP000037685">
    <property type="component" value="Unassembled WGS sequence"/>
</dbReference>
<reference evidence="1 2" key="1">
    <citation type="submission" date="2015-07" db="EMBL/GenBank/DDBJ databases">
        <authorList>
            <person name="Noorani M."/>
        </authorList>
    </citation>
    <scope>NUCLEOTIDE SEQUENCE [LARGE SCALE GENOMIC DNA]</scope>
    <source>
        <strain evidence="2">ATCC 25104 / DSM 625 / JCM 10724 / NBRC 103206 / NCIMB 11243 / YT-1</strain>
    </source>
</reference>
<name>A0A0N0BLP8_THEAQ</name>
<dbReference type="PROSITE" id="PS51257">
    <property type="entry name" value="PROKAR_LIPOPROTEIN"/>
    <property type="match status" value="1"/>
</dbReference>
<dbReference type="AlphaFoldDB" id="A0A0N0BLP8"/>
<comment type="caution">
    <text evidence="1">The sequence shown here is derived from an EMBL/GenBank/DDBJ whole genome shotgun (WGS) entry which is preliminary data.</text>
</comment>
<sequence length="168" mass="18761">MYKLWFSALVLLVFLVGCGQIFFNPEPYRVSLNPPQLGYEVDDQGRITVVGNNAVVEVAPGAPEGVLERYEYVYMDDSGNEVLPGASLGSGSVGLPFPSGREVVDGQVVFKWARSEPFRFSLDGSVAAEHLRQGAPLNWRARVTWYARLTNGEEKSWTQEYQIKFPLK</sequence>
<protein>
    <recommendedName>
        <fullName evidence="3">Lipoprotein</fullName>
    </recommendedName>
</protein>